<evidence type="ECO:0000313" key="4">
    <source>
        <dbReference type="RefSeq" id="XP_013400806.1"/>
    </source>
</evidence>
<dbReference type="InterPro" id="IPR001304">
    <property type="entry name" value="C-type_lectin-like"/>
</dbReference>
<feature type="signal peptide" evidence="1">
    <location>
        <begin position="1"/>
        <end position="25"/>
    </location>
</feature>
<sequence>MSVPPMCLLTTVLALLGTFVKSAAAEDLGVLSLKDGTSDVRSKVDAIRAKTSELNELLSSVQTSLETCLDETTIDVQCASGFEKFQRSCYKFVREEKTWQQAQNECRTTGANLVSIKSWEEQKFILDHIAAHKDLFPSSHGFHAGATDTAMEGIWQWVSDGSLVQGYLGWDFFHRWYQDGGRGSNCLLLFAQRKYLWHDELCNNKAHSICEIEN</sequence>
<dbReference type="Pfam" id="PF00059">
    <property type="entry name" value="Lectin_C"/>
    <property type="match status" value="1"/>
</dbReference>
<dbReference type="PANTHER" id="PTHR22803">
    <property type="entry name" value="MANNOSE, PHOSPHOLIPASE, LECTIN RECEPTOR RELATED"/>
    <property type="match status" value="1"/>
</dbReference>
<dbReference type="SMART" id="SM00034">
    <property type="entry name" value="CLECT"/>
    <property type="match status" value="1"/>
</dbReference>
<reference evidence="4" key="2">
    <citation type="submission" date="2025-08" db="UniProtKB">
        <authorList>
            <consortium name="RefSeq"/>
        </authorList>
    </citation>
    <scope>IDENTIFICATION</scope>
</reference>
<dbReference type="KEGG" id="lak:106166705"/>
<dbReference type="SUPFAM" id="SSF56436">
    <property type="entry name" value="C-type lectin-like"/>
    <property type="match status" value="1"/>
</dbReference>
<gene>
    <name evidence="4" type="primary">LOC106166705</name>
</gene>
<dbReference type="InterPro" id="IPR016187">
    <property type="entry name" value="CTDL_fold"/>
</dbReference>
<dbReference type="OrthoDB" id="6133475at2759"/>
<feature type="domain" description="C-type lectin" evidence="2">
    <location>
        <begin position="85"/>
        <end position="211"/>
    </location>
</feature>
<dbReference type="InterPro" id="IPR016186">
    <property type="entry name" value="C-type_lectin-like/link_sf"/>
</dbReference>
<dbReference type="Gene3D" id="3.10.100.10">
    <property type="entry name" value="Mannose-Binding Protein A, subunit A"/>
    <property type="match status" value="1"/>
</dbReference>
<dbReference type="InParanoid" id="A0A1S3IS90"/>
<dbReference type="InterPro" id="IPR050111">
    <property type="entry name" value="C-type_lectin/snaclec_domain"/>
</dbReference>
<proteinExistence type="predicted"/>
<protein>
    <submittedName>
        <fullName evidence="4">C-type lectin domain family 4 member D</fullName>
    </submittedName>
</protein>
<dbReference type="FunCoup" id="A0A1S3IS90">
    <property type="interactions" value="4"/>
</dbReference>
<accession>A0A1S3IS90</accession>
<dbReference type="PROSITE" id="PS50041">
    <property type="entry name" value="C_TYPE_LECTIN_2"/>
    <property type="match status" value="1"/>
</dbReference>
<dbReference type="AlphaFoldDB" id="A0A1S3IS90"/>
<evidence type="ECO:0000259" key="2">
    <source>
        <dbReference type="PROSITE" id="PS50041"/>
    </source>
</evidence>
<dbReference type="RefSeq" id="XP_013400806.1">
    <property type="nucleotide sequence ID" value="XM_013545352.1"/>
</dbReference>
<feature type="chain" id="PRO_5010288199" evidence="1">
    <location>
        <begin position="26"/>
        <end position="214"/>
    </location>
</feature>
<dbReference type="GeneID" id="106166705"/>
<evidence type="ECO:0000313" key="3">
    <source>
        <dbReference type="Proteomes" id="UP000085678"/>
    </source>
</evidence>
<reference evidence="4" key="1">
    <citation type="journal article" date="2015" name="Nat. Commun.">
        <title>The Lingula genome provides insights into brachiopod evolution and the origin of phosphate biomineralization.</title>
        <authorList>
            <person name="Luo Y.J."/>
            <person name="Takeuchi T."/>
            <person name="Koyanagi R."/>
            <person name="Yamada L."/>
            <person name="Kanda M."/>
            <person name="Khalturina M."/>
            <person name="Fujie M."/>
            <person name="Yamasaki S.I."/>
            <person name="Endo K."/>
            <person name="Satoh N."/>
        </authorList>
    </citation>
    <scope>NUCLEOTIDE SEQUENCE</scope>
</reference>
<organism evidence="3 4">
    <name type="scientific">Lingula anatina</name>
    <name type="common">Brachiopod</name>
    <name type="synonym">Lingula unguis</name>
    <dbReference type="NCBI Taxonomy" id="7574"/>
    <lineage>
        <taxon>Eukaryota</taxon>
        <taxon>Metazoa</taxon>
        <taxon>Spiralia</taxon>
        <taxon>Lophotrochozoa</taxon>
        <taxon>Brachiopoda</taxon>
        <taxon>Linguliformea</taxon>
        <taxon>Lingulata</taxon>
        <taxon>Lingulida</taxon>
        <taxon>Linguloidea</taxon>
        <taxon>Lingulidae</taxon>
        <taxon>Lingula</taxon>
    </lineage>
</organism>
<keyword evidence="3" id="KW-1185">Reference proteome</keyword>
<dbReference type="Proteomes" id="UP000085678">
    <property type="component" value="Unplaced"/>
</dbReference>
<keyword evidence="1" id="KW-0732">Signal</keyword>
<evidence type="ECO:0000256" key="1">
    <source>
        <dbReference type="SAM" id="SignalP"/>
    </source>
</evidence>
<dbReference type="CDD" id="cd00037">
    <property type="entry name" value="CLECT"/>
    <property type="match status" value="1"/>
</dbReference>
<name>A0A1S3IS90_LINAN</name>